<evidence type="ECO:0000256" key="1">
    <source>
        <dbReference type="ARBA" id="ARBA00008031"/>
    </source>
</evidence>
<dbReference type="RefSeq" id="XP_004340669.1">
    <property type="nucleotide sequence ID" value="XM_004340621.1"/>
</dbReference>
<dbReference type="InterPro" id="IPR029065">
    <property type="entry name" value="Enolase_C-like"/>
</dbReference>
<evidence type="ECO:0000313" key="4">
    <source>
        <dbReference type="EMBL" id="ELR18627.1"/>
    </source>
</evidence>
<dbReference type="SUPFAM" id="SSF54826">
    <property type="entry name" value="Enolase N-terminal domain-like"/>
    <property type="match status" value="1"/>
</dbReference>
<dbReference type="OMA" id="ECALIDW"/>
<dbReference type="Pfam" id="PF13378">
    <property type="entry name" value="MR_MLE_C"/>
    <property type="match status" value="1"/>
</dbReference>
<evidence type="ECO:0000313" key="5">
    <source>
        <dbReference type="Proteomes" id="UP000011083"/>
    </source>
</evidence>
<name>L8H0A2_ACACF</name>
<dbReference type="Gene3D" id="3.20.20.120">
    <property type="entry name" value="Enolase-like C-terminal domain"/>
    <property type="match status" value="1"/>
</dbReference>
<reference evidence="4 5" key="1">
    <citation type="journal article" date="2013" name="Genome Biol.">
        <title>Genome of Acanthamoeba castellanii highlights extensive lateral gene transfer and early evolution of tyrosine kinase signaling.</title>
        <authorList>
            <person name="Clarke M."/>
            <person name="Lohan A.J."/>
            <person name="Liu B."/>
            <person name="Lagkouvardos I."/>
            <person name="Roy S."/>
            <person name="Zafar N."/>
            <person name="Bertelli C."/>
            <person name="Schilde C."/>
            <person name="Kianianmomeni A."/>
            <person name="Burglin T.R."/>
            <person name="Frech C."/>
            <person name="Turcotte B."/>
            <person name="Kopec K.O."/>
            <person name="Synnott J.M."/>
            <person name="Choo C."/>
            <person name="Paponov I."/>
            <person name="Finkler A."/>
            <person name="Soon Heng Tan C."/>
            <person name="Hutchins A.P."/>
            <person name="Weinmeier T."/>
            <person name="Rattei T."/>
            <person name="Chu J.S."/>
            <person name="Gimenez G."/>
            <person name="Irimia M."/>
            <person name="Rigden D.J."/>
            <person name="Fitzpatrick D.A."/>
            <person name="Lorenzo-Morales J."/>
            <person name="Bateman A."/>
            <person name="Chiu C.H."/>
            <person name="Tang P."/>
            <person name="Hegemann P."/>
            <person name="Fromm H."/>
            <person name="Raoult D."/>
            <person name="Greub G."/>
            <person name="Miranda-Saavedra D."/>
            <person name="Chen N."/>
            <person name="Nash P."/>
            <person name="Ginger M.L."/>
            <person name="Horn M."/>
            <person name="Schaap P."/>
            <person name="Caler L."/>
            <person name="Loftus B."/>
        </authorList>
    </citation>
    <scope>NUCLEOTIDE SEQUENCE [LARGE SCALE GENOMIC DNA]</scope>
    <source>
        <strain evidence="4 5">Neff</strain>
    </source>
</reference>
<accession>L8H0A2</accession>
<dbReference type="OrthoDB" id="17395at2759"/>
<dbReference type="EMBL" id="KB007950">
    <property type="protein sequence ID" value="ELR18627.1"/>
    <property type="molecule type" value="Genomic_DNA"/>
</dbReference>
<dbReference type="GeneID" id="14919417"/>
<sequence>MEYGLELRAPFGTSHSSTSRRENALIEVWVEVPQQDGSSAVTVGVGEVGLPPKKPAAGYLSDFADVEGYPFKVAASAGHFSALRGITSFIQGGENPDEFARLVRTLLRALDEEPANVDPASRFARSGIEAAVLDLFCVHSRIPLHQLIGIDVSKEITEQGVPLGSSFYTIALNPDVQFMLQQARSSLSFTPYLKIKLDSNIEQGTEPLCTYRVLLAILNGIKKIIEEEFTEYPTWKLCIDANGAWNPEGCIEMLKVLKPLSDHIYMLEQPFPTTLLKEPSEAGTQAWKVVKAAYENAGIPIFADESMSTAADLPLLLDFVHGVNVKLEKAGGVRAALEALLQAQKFNLKLWIGIMVGSRVNCGTGAHLLPLATHGDLDGSLLTTEDSQVHEGGFVWGEGQYRGTVFLPTGLHGIGVRPKPASAH</sequence>
<dbReference type="InterPro" id="IPR034593">
    <property type="entry name" value="DgoD-like"/>
</dbReference>
<dbReference type="VEuPathDB" id="AmoebaDB:ACA1_313870"/>
<keyword evidence="2" id="KW-0479">Metal-binding</keyword>
<dbReference type="InterPro" id="IPR036849">
    <property type="entry name" value="Enolase-like_C_sf"/>
</dbReference>
<dbReference type="Gene3D" id="3.30.390.10">
    <property type="entry name" value="Enolase-like, N-terminal domain"/>
    <property type="match status" value="1"/>
</dbReference>
<dbReference type="Proteomes" id="UP000011083">
    <property type="component" value="Unassembled WGS sequence"/>
</dbReference>
<proteinExistence type="inferred from homology"/>
<dbReference type="STRING" id="1257118.L8H0A2"/>
<comment type="similarity">
    <text evidence="1">Belongs to the mandelate racemase/muconate lactonizing enzyme family.</text>
</comment>
<keyword evidence="5" id="KW-1185">Reference proteome</keyword>
<gene>
    <name evidence="4" type="ORF">ACA1_313870</name>
</gene>
<dbReference type="KEGG" id="acan:ACA1_313870"/>
<dbReference type="AlphaFoldDB" id="L8H0A2"/>
<dbReference type="PANTHER" id="PTHR48080:SF3">
    <property type="entry name" value="ENOLASE SUPERFAMILY MEMBER DDB_G0284701"/>
    <property type="match status" value="1"/>
</dbReference>
<dbReference type="GO" id="GO:0046872">
    <property type="term" value="F:metal ion binding"/>
    <property type="evidence" value="ECO:0007669"/>
    <property type="project" value="UniProtKB-KW"/>
</dbReference>
<dbReference type="InterPro" id="IPR029017">
    <property type="entry name" value="Enolase-like_N"/>
</dbReference>
<evidence type="ECO:0000256" key="2">
    <source>
        <dbReference type="ARBA" id="ARBA00022723"/>
    </source>
</evidence>
<evidence type="ECO:0000259" key="3">
    <source>
        <dbReference type="Pfam" id="PF13378"/>
    </source>
</evidence>
<feature type="domain" description="Enolase C-terminal" evidence="3">
    <location>
        <begin position="233"/>
        <end position="420"/>
    </location>
</feature>
<dbReference type="SUPFAM" id="SSF51604">
    <property type="entry name" value="Enolase C-terminal domain-like"/>
    <property type="match status" value="1"/>
</dbReference>
<dbReference type="PANTHER" id="PTHR48080">
    <property type="entry name" value="D-GALACTONATE DEHYDRATASE-RELATED"/>
    <property type="match status" value="1"/>
</dbReference>
<organism evidence="4 5">
    <name type="scientific">Acanthamoeba castellanii (strain ATCC 30010 / Neff)</name>
    <dbReference type="NCBI Taxonomy" id="1257118"/>
    <lineage>
        <taxon>Eukaryota</taxon>
        <taxon>Amoebozoa</taxon>
        <taxon>Discosea</taxon>
        <taxon>Longamoebia</taxon>
        <taxon>Centramoebida</taxon>
        <taxon>Acanthamoebidae</taxon>
        <taxon>Acanthamoeba</taxon>
    </lineage>
</organism>
<protein>
    <submittedName>
        <fullName evidence="4">Racemase, putative</fullName>
    </submittedName>
</protein>